<comment type="caution">
    <text evidence="3">The sequence shown here is derived from an EMBL/GenBank/DDBJ whole genome shotgun (WGS) entry which is preliminary data.</text>
</comment>
<evidence type="ECO:0000313" key="3">
    <source>
        <dbReference type="EMBL" id="KAG2427794.1"/>
    </source>
</evidence>
<feature type="region of interest" description="Disordered" evidence="2">
    <location>
        <begin position="517"/>
        <end position="540"/>
    </location>
</feature>
<evidence type="ECO:0000313" key="4">
    <source>
        <dbReference type="Proteomes" id="UP000650467"/>
    </source>
</evidence>
<evidence type="ECO:0000256" key="1">
    <source>
        <dbReference type="ARBA" id="ARBA00004430"/>
    </source>
</evidence>
<protein>
    <submittedName>
        <fullName evidence="3">Uncharacterized protein</fullName>
    </submittedName>
</protein>
<sequence length="596" mass="62462">MPSPISLPDLLGALPDDARARILGGSFTRAYAGCRLLILCTIADFFPRLRRLVLPLPGNTALGGLAACAQLRELTTSLLKLTPAALEGLAKLQQLERLTLGNFSLHAGDERLLTQLLTTHRPPNLLYLKLGGLFGSLLEVDFERAGSQPGGRSGMRCVTLNCGTFTAGGMYGADQLARAVLATADQLQQLTVPELAVESLELGEAWRPPEYLRPGDSLPRLVARCGRVELGSLHAREYCIGLPRWAPGWDPAPVLAVVRLMGLPRGLDLLHGWCLPQARSQELASHGAAVGAAEPAGEPAGGPAAAPAPFEPRQTRQMTRLQRQREQQLGMRSQQLQLDTATPEQVLLRAVDELAAEAVQAGANGGGGGGGGGGSGAAGGRLLMLRGALPPRGAGSTDSEAWMKGAVEHCVRLAVQERARQQPERSQGAGGALRTAGPPSSAGVLERCWELIDATAHHVAAPAAGVLLLDCGTDQRAAELAALLVGTAGASSVERRGEAGSARAVTAVVLTDMWARSEQGGGSGTSSNAGGGTGGGSNHKVADEDALRQLLVLDDGVRQLWQLVWLQHHIRPESDSDPGTDADDDDDDDEDDDLVW</sequence>
<evidence type="ECO:0000256" key="2">
    <source>
        <dbReference type="SAM" id="MobiDB-lite"/>
    </source>
</evidence>
<comment type="subcellular location">
    <subcellularLocation>
        <location evidence="1">Cytoplasm</location>
        <location evidence="1">Cytoskeleton</location>
        <location evidence="1">Cilium axoneme</location>
    </subcellularLocation>
</comment>
<feature type="compositionally biased region" description="Gly residues" evidence="2">
    <location>
        <begin position="519"/>
        <end position="537"/>
    </location>
</feature>
<keyword evidence="4" id="KW-1185">Reference proteome</keyword>
<dbReference type="Gene3D" id="3.80.10.10">
    <property type="entry name" value="Ribonuclease Inhibitor"/>
    <property type="match status" value="1"/>
</dbReference>
<dbReference type="Proteomes" id="UP000650467">
    <property type="component" value="Unassembled WGS sequence"/>
</dbReference>
<dbReference type="EMBL" id="JAEHOC010000038">
    <property type="protein sequence ID" value="KAG2427794.1"/>
    <property type="molecule type" value="Genomic_DNA"/>
</dbReference>
<organism evidence="3 4">
    <name type="scientific">Chlamydomonas incerta</name>
    <dbReference type="NCBI Taxonomy" id="51695"/>
    <lineage>
        <taxon>Eukaryota</taxon>
        <taxon>Viridiplantae</taxon>
        <taxon>Chlorophyta</taxon>
        <taxon>core chlorophytes</taxon>
        <taxon>Chlorophyceae</taxon>
        <taxon>CS clade</taxon>
        <taxon>Chlamydomonadales</taxon>
        <taxon>Chlamydomonadaceae</taxon>
        <taxon>Chlamydomonas</taxon>
    </lineage>
</organism>
<feature type="region of interest" description="Disordered" evidence="2">
    <location>
        <begin position="286"/>
        <end position="334"/>
    </location>
</feature>
<feature type="region of interest" description="Disordered" evidence="2">
    <location>
        <begin position="418"/>
        <end position="439"/>
    </location>
</feature>
<accession>A0A835SIU1</accession>
<name>A0A835SIU1_CHLIN</name>
<dbReference type="OrthoDB" id="559690at2759"/>
<feature type="compositionally biased region" description="Low complexity" evidence="2">
    <location>
        <begin position="315"/>
        <end position="332"/>
    </location>
</feature>
<feature type="compositionally biased region" description="Acidic residues" evidence="2">
    <location>
        <begin position="575"/>
        <end position="596"/>
    </location>
</feature>
<feature type="compositionally biased region" description="Low complexity" evidence="2">
    <location>
        <begin position="287"/>
        <end position="308"/>
    </location>
</feature>
<gene>
    <name evidence="3" type="ORF">HXX76_012119</name>
</gene>
<dbReference type="GO" id="GO:0005930">
    <property type="term" value="C:axoneme"/>
    <property type="evidence" value="ECO:0007669"/>
    <property type="project" value="UniProtKB-SubCell"/>
</dbReference>
<dbReference type="AlphaFoldDB" id="A0A835SIU1"/>
<reference evidence="3" key="1">
    <citation type="journal article" date="2020" name="bioRxiv">
        <title>Comparative genomics of Chlamydomonas.</title>
        <authorList>
            <person name="Craig R.J."/>
            <person name="Hasan A.R."/>
            <person name="Ness R.W."/>
            <person name="Keightley P.D."/>
        </authorList>
    </citation>
    <scope>NUCLEOTIDE SEQUENCE</scope>
    <source>
        <strain evidence="3">SAG 7.73</strain>
    </source>
</reference>
<feature type="region of interest" description="Disordered" evidence="2">
    <location>
        <begin position="571"/>
        <end position="596"/>
    </location>
</feature>
<proteinExistence type="predicted"/>
<dbReference type="InterPro" id="IPR032675">
    <property type="entry name" value="LRR_dom_sf"/>
</dbReference>